<dbReference type="InterPro" id="IPR011011">
    <property type="entry name" value="Znf_FYVE_PHD"/>
</dbReference>
<dbReference type="InterPro" id="IPR000330">
    <property type="entry name" value="SNF2_N"/>
</dbReference>
<dbReference type="Pfam" id="PF00628">
    <property type="entry name" value="PHD"/>
    <property type="match status" value="1"/>
</dbReference>
<dbReference type="InterPro" id="IPR001650">
    <property type="entry name" value="Helicase_C-like"/>
</dbReference>
<keyword evidence="4" id="KW-0378">Hydrolase</keyword>
<evidence type="ECO:0000259" key="10">
    <source>
        <dbReference type="PROSITE" id="PS51192"/>
    </source>
</evidence>
<dbReference type="InterPro" id="IPR001841">
    <property type="entry name" value="Znf_RING"/>
</dbReference>
<evidence type="ECO:0000256" key="2">
    <source>
        <dbReference type="ARBA" id="ARBA00022723"/>
    </source>
</evidence>
<evidence type="ECO:0000256" key="6">
    <source>
        <dbReference type="PROSITE-ProRule" id="PRU00175"/>
    </source>
</evidence>
<comment type="caution">
    <text evidence="12">The sequence shown here is derived from an EMBL/GenBank/DDBJ whole genome shotgun (WGS) entry which is preliminary data.</text>
</comment>
<gene>
    <name evidence="12" type="ORF">D9Q98_005964</name>
</gene>
<dbReference type="SUPFAM" id="SSF57903">
    <property type="entry name" value="FYVE/PHD zinc finger"/>
    <property type="match status" value="1"/>
</dbReference>
<dbReference type="InterPro" id="IPR013083">
    <property type="entry name" value="Znf_RING/FYVE/PHD"/>
</dbReference>
<evidence type="ECO:0000313" key="13">
    <source>
        <dbReference type="Proteomes" id="UP001055712"/>
    </source>
</evidence>
<proteinExistence type="inferred from homology"/>
<dbReference type="Pfam" id="PF21325">
    <property type="entry name" value="SHPRH_helical-1st"/>
    <property type="match status" value="1"/>
</dbReference>
<evidence type="ECO:0000256" key="5">
    <source>
        <dbReference type="ARBA" id="ARBA00022833"/>
    </source>
</evidence>
<dbReference type="PROSITE" id="PS50016">
    <property type="entry name" value="ZF_PHD_2"/>
    <property type="match status" value="1"/>
</dbReference>
<reference evidence="12" key="2">
    <citation type="submission" date="2020-11" db="EMBL/GenBank/DDBJ databases">
        <authorList>
            <person name="Cecchin M."/>
            <person name="Marcolungo L."/>
            <person name="Rossato M."/>
            <person name="Girolomoni L."/>
            <person name="Cosentino E."/>
            <person name="Cuine S."/>
            <person name="Li-Beisson Y."/>
            <person name="Delledonne M."/>
            <person name="Ballottari M."/>
        </authorList>
    </citation>
    <scope>NUCLEOTIDE SEQUENCE</scope>
    <source>
        <strain evidence="12">211/11P</strain>
        <tissue evidence="12">Whole cell</tissue>
    </source>
</reference>
<dbReference type="Proteomes" id="UP001055712">
    <property type="component" value="Unassembled WGS sequence"/>
</dbReference>
<dbReference type="Gene3D" id="3.40.50.300">
    <property type="entry name" value="P-loop containing nucleotide triphosphate hydrolases"/>
    <property type="match status" value="1"/>
</dbReference>
<organism evidence="12 13">
    <name type="scientific">Chlorella vulgaris</name>
    <name type="common">Green alga</name>
    <dbReference type="NCBI Taxonomy" id="3077"/>
    <lineage>
        <taxon>Eukaryota</taxon>
        <taxon>Viridiplantae</taxon>
        <taxon>Chlorophyta</taxon>
        <taxon>core chlorophytes</taxon>
        <taxon>Trebouxiophyceae</taxon>
        <taxon>Chlorellales</taxon>
        <taxon>Chlorellaceae</taxon>
        <taxon>Chlorella clade</taxon>
        <taxon>Chlorella</taxon>
    </lineage>
</organism>
<dbReference type="Gene3D" id="3.40.50.10810">
    <property type="entry name" value="Tandem AAA-ATPase domain"/>
    <property type="match status" value="2"/>
</dbReference>
<dbReference type="InterPro" id="IPR038718">
    <property type="entry name" value="SNF2-like_sf"/>
</dbReference>
<dbReference type="EMBL" id="SIDB01000002">
    <property type="protein sequence ID" value="KAI3436548.1"/>
    <property type="molecule type" value="Genomic_DNA"/>
</dbReference>
<feature type="domain" description="PHD-type" evidence="8">
    <location>
        <begin position="438"/>
        <end position="488"/>
    </location>
</feature>
<keyword evidence="2" id="KW-0479">Metal-binding</keyword>
<evidence type="ECO:0000256" key="4">
    <source>
        <dbReference type="ARBA" id="ARBA00022801"/>
    </source>
</evidence>
<accession>A0A9D4TWR2</accession>
<comment type="similarity">
    <text evidence="1">Belongs to the SNF2/RAD54 helicase family. RAD16 subfamily.</text>
</comment>
<dbReference type="Gene3D" id="3.30.40.10">
    <property type="entry name" value="Zinc/RING finger domain, C3HC4 (zinc finger)"/>
    <property type="match status" value="2"/>
</dbReference>
<dbReference type="CDD" id="cd18793">
    <property type="entry name" value="SF2_C_SNF"/>
    <property type="match status" value="1"/>
</dbReference>
<dbReference type="OrthoDB" id="423559at2759"/>
<dbReference type="InterPro" id="IPR027417">
    <property type="entry name" value="P-loop_NTPase"/>
</dbReference>
<feature type="region of interest" description="Disordered" evidence="7">
    <location>
        <begin position="769"/>
        <end position="788"/>
    </location>
</feature>
<sequence length="1763" mass="189979">MAQTARKPAAGRRKGRAAHNLGRVEDRFLADPGSAAEPAPESAASSEEEEEEEDSESDGERARRFNRSEAENIRRWYAAGEATVTVGSPAQQRHRFAELPVVWQEVTSSPIEADSVLHVLKGGELRLKGQADGQEATHSREASQTSAANLDVWYRAADGGSLWHAVVATPSQAAAEGLITLFQGFCKASCGMDEPAGAAGPRGKRKRGVSSSLNITLGLLADRWHCAGHPEDQKQTKYNQSLLAVTAGWLLPWLDPERQLEPNIAAAGASDGAVPGASSDEAEGFDASEIYAAVKPTGGEPELPAGAAASLLLPTLRRYQSRAAQWMVNRERGISTTAPSAEEAGSSASAAAAGKEAGLHPLWRRVPCATGCFYMNPFNGAVSFKVFKAEPQPRGGILADEMGLGKTVELLACIASNRYTGPPPSFKLPSKGKRKQDTVDCVCGATSEEGYSGLWIQCDQCSTWMHAACLGLRRAPPGDFVCGSCQHAAAASPVTKKCGATLVVCPTPILHQWRDEILKHIQPGSMKLLIYEGQQQPRPGEPARIITAAELAAADIVLTTYEVLRRDVHLSSDEYASAAARTLRGRKKYHIMPTPLTRLRWWRVCLDEAQMVESSTAKAAKMAMQLEAVHRWCVTGTPMSRGLQDLFGLLSFLQVAPYNNTHWWRRCVQEPYDAGSQMARARLLKLLRPALGGLLWRSSKADVALELDLPPQHHNLTHLQMNAIERHFYRRQHDECLKAGRATLSSELLATATAAAAVHDGTAIVGASDAAGTSQAGPSSLAAQPQSPSAATAAAAARFRDRALTRREETSLMHPLLRLRQACCHPQVGGRLFLKAAGGGGPQTKAPMTMGEVLEVMLTKSRVEAEDAQRLLLASLNGLAGLLALQELPADAVRLYREALATVEQNKPLIRADKLQQLHTLTNLAAVLDDLKDSGVAVAPTLRDSKLLEEADEIRQEYLAESAASLAAHSADLDDVHKAVQRCKAPLLRQVTAAQAEELLLGWFMRAVALIAEHGRDQHSQHAVAQRIKDQVKEETIYLRSVSQNATSIASKFRDLFGLELVLKQELGEYNKAQAAATDELQRLQVACQNPSPGIINLAATCGRCRQDTAVAGVVCRHCRLEELFWGWEGRAFALYSKAREGAGNVTAEEAIQQAQHDTLHRVVGRGGLGEASKSVEEEGEEGSTQLLLGAGRRDNAAAGAQIVRRPGDVENVLRLLLNQLRQVKVPSGKAEAEKELVMTAGKAHLDLLEQNRRLYLKSRALGSAQRQRLYALDELEQCTMRIKLLDNNELRQDREELFCVYQAELPVRFTELSNDKASAELELRARMGTLRYLLTVKAREASKAAVSGGPALEGAAEEQKDAQQQQQAQPSTGDGSGSAAAASQQQLPGGGSGPAAAAVASKEKEEEDQEEICTICHDRLGHEQVMLSCAHRLCCKCCLALQERLADSMPEARRRIQCPVCRTAVPVSEIVYIDTRLEVPGAQAAAAAEAADGEERIEVKGSYGTKLEAVVARLISLTRASATSRVLVFSTWKGVLELISHALTTNGLPHLHPSSSKKFEQAVLDFRAGHEAAMAAADAPSSSRAAAAPAKSAHPQVLLLLMQQGSNGLNLTEAQHVVLVEPSLNPAVEAQAVGRVDRIGQTRATHVHRFVVQHTIEENVHRLCQQRAAAMDLSAASVTRAVGNQKEGALTVRDVAQLLRRPEDGEEMEEEWQDAAAAGAGGANQEMQADGEAAAAEEEQQAPAVSLAGGAGRSAARRRRRL</sequence>
<dbReference type="InterPro" id="IPR014001">
    <property type="entry name" value="Helicase_ATP-bd"/>
</dbReference>
<evidence type="ECO:0000256" key="7">
    <source>
        <dbReference type="SAM" id="MobiDB-lite"/>
    </source>
</evidence>
<keyword evidence="5" id="KW-0862">Zinc</keyword>
<feature type="region of interest" description="Disordered" evidence="7">
    <location>
        <begin position="1348"/>
        <end position="1405"/>
    </location>
</feature>
<feature type="compositionally biased region" description="Low complexity" evidence="7">
    <location>
        <begin position="1363"/>
        <end position="1388"/>
    </location>
</feature>
<evidence type="ECO:0000256" key="3">
    <source>
        <dbReference type="ARBA" id="ARBA00022771"/>
    </source>
</evidence>
<feature type="compositionally biased region" description="Acidic residues" evidence="7">
    <location>
        <begin position="46"/>
        <end position="57"/>
    </location>
</feature>
<dbReference type="InterPro" id="IPR048686">
    <property type="entry name" value="SHPRH_helical_1st"/>
</dbReference>
<dbReference type="CDD" id="cd18070">
    <property type="entry name" value="DEXQc_SHPRH"/>
    <property type="match status" value="1"/>
</dbReference>
<dbReference type="PROSITE" id="PS50089">
    <property type="entry name" value="ZF_RING_2"/>
    <property type="match status" value="1"/>
</dbReference>
<dbReference type="PANTHER" id="PTHR45865">
    <property type="entry name" value="E3 UBIQUITIN-PROTEIN LIGASE SHPRH FAMILY MEMBER"/>
    <property type="match status" value="1"/>
</dbReference>
<dbReference type="InterPro" id="IPR049730">
    <property type="entry name" value="SNF2/RAD54-like_C"/>
</dbReference>
<dbReference type="PROSITE" id="PS51192">
    <property type="entry name" value="HELICASE_ATP_BIND_1"/>
    <property type="match status" value="1"/>
</dbReference>
<evidence type="ECO:0000259" key="8">
    <source>
        <dbReference type="PROSITE" id="PS50016"/>
    </source>
</evidence>
<dbReference type="PANTHER" id="PTHR45865:SF1">
    <property type="entry name" value="E3 UBIQUITIN-PROTEIN LIGASE SHPRH"/>
    <property type="match status" value="1"/>
</dbReference>
<feature type="region of interest" description="Disordered" evidence="7">
    <location>
        <begin position="1"/>
        <end position="66"/>
    </location>
</feature>
<feature type="compositionally biased region" description="Low complexity" evidence="7">
    <location>
        <begin position="1715"/>
        <end position="1735"/>
    </location>
</feature>
<dbReference type="PROSITE" id="PS51194">
    <property type="entry name" value="HELICASE_CTER"/>
    <property type="match status" value="1"/>
</dbReference>
<dbReference type="SUPFAM" id="SSF52540">
    <property type="entry name" value="P-loop containing nucleoside triphosphate hydrolases"/>
    <property type="match status" value="2"/>
</dbReference>
<dbReference type="Pfam" id="PF00271">
    <property type="entry name" value="Helicase_C"/>
    <property type="match status" value="1"/>
</dbReference>
<dbReference type="SMART" id="SM00487">
    <property type="entry name" value="DEXDc"/>
    <property type="match status" value="1"/>
</dbReference>
<name>A0A9D4TWR2_CHLVU</name>
<feature type="compositionally biased region" description="Acidic residues" evidence="7">
    <location>
        <begin position="1705"/>
        <end position="1714"/>
    </location>
</feature>
<feature type="domain" description="Helicase C-terminal" evidence="11">
    <location>
        <begin position="1507"/>
        <end position="1687"/>
    </location>
</feature>
<feature type="domain" description="RING-type" evidence="9">
    <location>
        <begin position="1414"/>
        <end position="1463"/>
    </location>
</feature>
<feature type="region of interest" description="Disordered" evidence="7">
    <location>
        <begin position="1704"/>
        <end position="1763"/>
    </location>
</feature>
<evidence type="ECO:0000259" key="9">
    <source>
        <dbReference type="PROSITE" id="PS50089"/>
    </source>
</evidence>
<dbReference type="GO" id="GO:0008270">
    <property type="term" value="F:zinc ion binding"/>
    <property type="evidence" value="ECO:0007669"/>
    <property type="project" value="UniProtKB-KW"/>
</dbReference>
<feature type="domain" description="Helicase ATP-binding" evidence="10">
    <location>
        <begin position="387"/>
        <end position="656"/>
    </location>
</feature>
<dbReference type="GO" id="GO:0016787">
    <property type="term" value="F:hydrolase activity"/>
    <property type="evidence" value="ECO:0007669"/>
    <property type="project" value="UniProtKB-KW"/>
</dbReference>
<evidence type="ECO:0000313" key="12">
    <source>
        <dbReference type="EMBL" id="KAI3436548.1"/>
    </source>
</evidence>
<evidence type="ECO:0008006" key="14">
    <source>
        <dbReference type="Google" id="ProtNLM"/>
    </source>
</evidence>
<dbReference type="InterPro" id="IPR052583">
    <property type="entry name" value="ATP-helicase/E3_Ub-Ligase"/>
</dbReference>
<keyword evidence="13" id="KW-1185">Reference proteome</keyword>
<dbReference type="GO" id="GO:0005524">
    <property type="term" value="F:ATP binding"/>
    <property type="evidence" value="ECO:0007669"/>
    <property type="project" value="InterPro"/>
</dbReference>
<dbReference type="InterPro" id="IPR019787">
    <property type="entry name" value="Znf_PHD-finger"/>
</dbReference>
<reference evidence="12" key="1">
    <citation type="journal article" date="2019" name="Plant J.">
        <title>Chlorella vulgaris genome assembly and annotation reveals the molecular basis for metabolic acclimation to high light conditions.</title>
        <authorList>
            <person name="Cecchin M."/>
            <person name="Marcolungo L."/>
            <person name="Rossato M."/>
            <person name="Girolomoni L."/>
            <person name="Cosentino E."/>
            <person name="Cuine S."/>
            <person name="Li-Beisson Y."/>
            <person name="Delledonne M."/>
            <person name="Ballottari M."/>
        </authorList>
    </citation>
    <scope>NUCLEOTIDE SEQUENCE</scope>
    <source>
        <strain evidence="12">211/11P</strain>
    </source>
</reference>
<evidence type="ECO:0000256" key="1">
    <source>
        <dbReference type="ARBA" id="ARBA00008438"/>
    </source>
</evidence>
<dbReference type="Pfam" id="PF00176">
    <property type="entry name" value="SNF2-rel_dom"/>
    <property type="match status" value="1"/>
</dbReference>
<dbReference type="InterPro" id="IPR001965">
    <property type="entry name" value="Znf_PHD"/>
</dbReference>
<feature type="compositionally biased region" description="Low complexity" evidence="7">
    <location>
        <begin position="30"/>
        <end position="45"/>
    </location>
</feature>
<evidence type="ECO:0000259" key="11">
    <source>
        <dbReference type="PROSITE" id="PS51194"/>
    </source>
</evidence>
<dbReference type="SMART" id="SM00249">
    <property type="entry name" value="PHD"/>
    <property type="match status" value="2"/>
</dbReference>
<keyword evidence="3 6" id="KW-0863">Zinc-finger</keyword>
<protein>
    <recommendedName>
        <fullName evidence="14">SNF2 super family</fullName>
    </recommendedName>
</protein>
<dbReference type="SUPFAM" id="SSF57850">
    <property type="entry name" value="RING/U-box"/>
    <property type="match status" value="1"/>
</dbReference>
<feature type="compositionally biased region" description="Low complexity" evidence="7">
    <location>
        <begin position="774"/>
        <end position="788"/>
    </location>
</feature>